<protein>
    <recommendedName>
        <fullName evidence="2">D-alanyl-D-alanine carboxypeptidase-like core domain-containing protein</fullName>
    </recommendedName>
</protein>
<feature type="domain" description="D-alanyl-D-alanine carboxypeptidase-like core" evidence="2">
    <location>
        <begin position="313"/>
        <end position="431"/>
    </location>
</feature>
<dbReference type="InterPro" id="IPR003709">
    <property type="entry name" value="VanY-like_core_dom"/>
</dbReference>
<proteinExistence type="predicted"/>
<feature type="region of interest" description="Disordered" evidence="1">
    <location>
        <begin position="270"/>
        <end position="290"/>
    </location>
</feature>
<feature type="compositionally biased region" description="Low complexity" evidence="1">
    <location>
        <begin position="273"/>
        <end position="282"/>
    </location>
</feature>
<evidence type="ECO:0000259" key="2">
    <source>
        <dbReference type="Pfam" id="PF02557"/>
    </source>
</evidence>
<gene>
    <name evidence="3" type="ORF">D3227_04860</name>
</gene>
<reference evidence="3 4" key="1">
    <citation type="submission" date="2018-09" db="EMBL/GenBank/DDBJ databases">
        <title>Mesorhizobium carmichaelinearum sp. nov. isolated from Carmichaelinea spp. root nodules in New Zealand.</title>
        <authorList>
            <person name="De Meyer S.E."/>
        </authorList>
    </citation>
    <scope>NUCLEOTIDE SEQUENCE [LARGE SCALE GENOMIC DNA]</scope>
    <source>
        <strain evidence="3 4">ICMP19557</strain>
    </source>
</reference>
<dbReference type="OrthoDB" id="8095504at2"/>
<comment type="caution">
    <text evidence="3">The sequence shown here is derived from an EMBL/GenBank/DDBJ whole genome shotgun (WGS) entry which is preliminary data.</text>
</comment>
<dbReference type="AlphaFoldDB" id="A0A3A5L7C9"/>
<dbReference type="Proteomes" id="UP000272706">
    <property type="component" value="Unassembled WGS sequence"/>
</dbReference>
<dbReference type="CDD" id="cd14814">
    <property type="entry name" value="Peptidase_M15"/>
    <property type="match status" value="1"/>
</dbReference>
<dbReference type="SUPFAM" id="SSF55166">
    <property type="entry name" value="Hedgehog/DD-peptidase"/>
    <property type="match status" value="1"/>
</dbReference>
<keyword evidence="4" id="KW-1185">Reference proteome</keyword>
<evidence type="ECO:0000256" key="1">
    <source>
        <dbReference type="SAM" id="MobiDB-lite"/>
    </source>
</evidence>
<dbReference type="EMBL" id="QZWZ01000002">
    <property type="protein sequence ID" value="RJT42011.1"/>
    <property type="molecule type" value="Genomic_DNA"/>
</dbReference>
<evidence type="ECO:0000313" key="4">
    <source>
        <dbReference type="Proteomes" id="UP000272706"/>
    </source>
</evidence>
<sequence>MPRVPEYQSDVSVRPIFQQGLEANATPDAFGASIGRGMQSAARGLDNLGDAVTQVQQLEDVTRAKDADNSYSDWLRNRMYGDNGFMTLEGRNAVDQRKTFEEEAADKRKEFGAGLSAGAARAYQTASQARLQSVYQQSIVHSAGERKAWFKDASAARVETFANDALVNFNNPATVTKNIAAGQAELRQQGSLLGWDAATLKQREGDYVSGVHKNITLRLAQDDAIAAEKYMKANADQMTGADQYSLNASLETELVAEKSKREAEAILSGGRAVPGAPDATPAVAPPGGGGPTRAKAYLEKRSSHQGRAGDTLYLDNSFADNLAAMMQDAPPGIREGLGIFSGYRSNEVQKRLFAQSDKTGHSVAFPAGYRKPNGTIAKGSNHLHGRAVDLSYNGESLARAPKDVVDWVHENAGKYGLFFPMKHEPWHVEPVGSQGRAAVSGTVAPRGNTIAPRSVAPSYDDIETKLAAISDPDVRDATRKRLYSALEAQSKAGEQQEKAAKAELWKYIDQGQTPDQVPMEVRQAAGMAAVSSAWSYMDAAAKGRAADSDESLLYDMRKYAATNPTDFANVDLNDYRDRLSKEAIKELTGQQTTALTDQRKAKEDGMTLTTAFSQANTQLEAVGITTAGKQDQEREDAAKRVAQFQNALAAQMEEFKRSTDKAPNQMEIQSMINRLLLPVVIRDQTERSIWNPLKTPWSMNSTTERDGFVFEEGQRGDNSSVDVVVKYGDIPVDLRRGISTDLERELGRKPSEEEVVQRYEDFVLNR</sequence>
<dbReference type="GO" id="GO:0008233">
    <property type="term" value="F:peptidase activity"/>
    <property type="evidence" value="ECO:0007669"/>
    <property type="project" value="InterPro"/>
</dbReference>
<evidence type="ECO:0000313" key="3">
    <source>
        <dbReference type="EMBL" id="RJT42011.1"/>
    </source>
</evidence>
<dbReference type="InterPro" id="IPR009045">
    <property type="entry name" value="Zn_M74/Hedgehog-like"/>
</dbReference>
<dbReference type="Pfam" id="PF02557">
    <property type="entry name" value="VanY"/>
    <property type="match status" value="1"/>
</dbReference>
<dbReference type="Gene3D" id="3.30.1380.10">
    <property type="match status" value="1"/>
</dbReference>
<dbReference type="GO" id="GO:0006508">
    <property type="term" value="P:proteolysis"/>
    <property type="evidence" value="ECO:0007669"/>
    <property type="project" value="InterPro"/>
</dbReference>
<name>A0A3A5L7C9_9HYPH</name>
<organism evidence="3 4">
    <name type="scientific">Mesorhizobium waimense</name>
    <dbReference type="NCBI Taxonomy" id="1300307"/>
    <lineage>
        <taxon>Bacteria</taxon>
        <taxon>Pseudomonadati</taxon>
        <taxon>Pseudomonadota</taxon>
        <taxon>Alphaproteobacteria</taxon>
        <taxon>Hyphomicrobiales</taxon>
        <taxon>Phyllobacteriaceae</taxon>
        <taxon>Mesorhizobium</taxon>
    </lineage>
</organism>
<accession>A0A3A5L7C9</accession>